<evidence type="ECO:0000313" key="3">
    <source>
        <dbReference type="Proteomes" id="UP001174909"/>
    </source>
</evidence>
<feature type="compositionally biased region" description="Acidic residues" evidence="1">
    <location>
        <begin position="19"/>
        <end position="30"/>
    </location>
</feature>
<dbReference type="AlphaFoldDB" id="A0AA35QWQ2"/>
<organism evidence="2 3">
    <name type="scientific">Geodia barretti</name>
    <name type="common">Barrett's horny sponge</name>
    <dbReference type="NCBI Taxonomy" id="519541"/>
    <lineage>
        <taxon>Eukaryota</taxon>
        <taxon>Metazoa</taxon>
        <taxon>Porifera</taxon>
        <taxon>Demospongiae</taxon>
        <taxon>Heteroscleromorpha</taxon>
        <taxon>Tetractinellida</taxon>
        <taxon>Astrophorina</taxon>
        <taxon>Geodiidae</taxon>
        <taxon>Geodia</taxon>
    </lineage>
</organism>
<accession>A0AA35QWQ2</accession>
<dbReference type="EMBL" id="CASHTH010000212">
    <property type="protein sequence ID" value="CAI7994386.1"/>
    <property type="molecule type" value="Genomic_DNA"/>
</dbReference>
<gene>
    <name evidence="2" type="ORF">GBAR_LOCUS1431</name>
</gene>
<keyword evidence="3" id="KW-1185">Reference proteome</keyword>
<dbReference type="Proteomes" id="UP001174909">
    <property type="component" value="Unassembled WGS sequence"/>
</dbReference>
<evidence type="ECO:0000256" key="1">
    <source>
        <dbReference type="SAM" id="MobiDB-lite"/>
    </source>
</evidence>
<proteinExistence type="predicted"/>
<protein>
    <submittedName>
        <fullName evidence="2">Uncharacterized protein</fullName>
    </submittedName>
</protein>
<feature type="region of interest" description="Disordered" evidence="1">
    <location>
        <begin position="1"/>
        <end position="61"/>
    </location>
</feature>
<feature type="region of interest" description="Disordered" evidence="1">
    <location>
        <begin position="88"/>
        <end position="108"/>
    </location>
</feature>
<feature type="compositionally biased region" description="Basic and acidic residues" evidence="1">
    <location>
        <begin position="88"/>
        <end position="98"/>
    </location>
</feature>
<evidence type="ECO:0000313" key="2">
    <source>
        <dbReference type="EMBL" id="CAI7994386.1"/>
    </source>
</evidence>
<reference evidence="2" key="1">
    <citation type="submission" date="2023-03" db="EMBL/GenBank/DDBJ databases">
        <authorList>
            <person name="Steffen K."/>
            <person name="Cardenas P."/>
        </authorList>
    </citation>
    <scope>NUCLEOTIDE SEQUENCE</scope>
</reference>
<name>A0AA35QWQ2_GEOBA</name>
<sequence>MEEEAEGTSKVGGRKFLEDSDEEEEEEDEANTTGELATDNAEPEKTRTESTSQEDVFGASEDEVRTCITHSVSERSVLEKCCVCVPEGRREQRKETKERLRRWRGGRE</sequence>
<feature type="compositionally biased region" description="Basic residues" evidence="1">
    <location>
        <begin position="99"/>
        <end position="108"/>
    </location>
</feature>
<comment type="caution">
    <text evidence="2">The sequence shown here is derived from an EMBL/GenBank/DDBJ whole genome shotgun (WGS) entry which is preliminary data.</text>
</comment>